<dbReference type="PANTHER" id="PTHR12236:SF95">
    <property type="entry name" value="CUTICULAR PROTEIN 76BD, ISOFORM C-RELATED"/>
    <property type="match status" value="1"/>
</dbReference>
<dbReference type="PRINTS" id="PR00947">
    <property type="entry name" value="CUTICLE"/>
</dbReference>
<dbReference type="Proteomes" id="UP000053240">
    <property type="component" value="Unassembled WGS sequence"/>
</dbReference>
<dbReference type="EMBL" id="KQ461073">
    <property type="protein sequence ID" value="KPJ09759.1"/>
    <property type="molecule type" value="Genomic_DNA"/>
</dbReference>
<keyword evidence="6" id="KW-1185">Reference proteome</keyword>
<dbReference type="InterPro" id="IPR000618">
    <property type="entry name" value="Insect_cuticle"/>
</dbReference>
<evidence type="ECO:0000256" key="2">
    <source>
        <dbReference type="ARBA" id="ARBA00022729"/>
    </source>
</evidence>
<dbReference type="InParanoid" id="A0A194QWS6"/>
<dbReference type="FunCoup" id="A0A194QWS6">
    <property type="interactions" value="35"/>
</dbReference>
<dbReference type="InterPro" id="IPR031311">
    <property type="entry name" value="CHIT_BIND_RR_consensus"/>
</dbReference>
<keyword evidence="4" id="KW-1133">Transmembrane helix</keyword>
<protein>
    <submittedName>
        <fullName evidence="5">Cuticle protein 19</fullName>
    </submittedName>
</protein>
<evidence type="ECO:0000313" key="6">
    <source>
        <dbReference type="Proteomes" id="UP000053240"/>
    </source>
</evidence>
<dbReference type="GO" id="GO:0005615">
    <property type="term" value="C:extracellular space"/>
    <property type="evidence" value="ECO:0007669"/>
    <property type="project" value="TreeGrafter"/>
</dbReference>
<evidence type="ECO:0000256" key="3">
    <source>
        <dbReference type="PROSITE-ProRule" id="PRU00497"/>
    </source>
</evidence>
<dbReference type="PROSITE" id="PS00233">
    <property type="entry name" value="CHIT_BIND_RR_1"/>
    <property type="match status" value="1"/>
</dbReference>
<sequence length="180" mass="18870">MQPAHICDEMQLCIVAFGALVAAANAGLLGYGGHGAAVSSQNIVRHDAGHGYAGSSYAPVAQAYAPVAQAYAPVAHAVQYAPVAHYAAPAAAYSGHDYYAHPKYDYTYSVADPHTGDHKSQHEIRDGDAVHGSYSLLQPDGSVRTVDYTADDHTGFNAVVHNTAPAVHPAPAPAHGYHHY</sequence>
<keyword evidence="4" id="KW-0472">Membrane</keyword>
<evidence type="ECO:0000256" key="1">
    <source>
        <dbReference type="ARBA" id="ARBA00022460"/>
    </source>
</evidence>
<keyword evidence="4" id="KW-0812">Transmembrane</keyword>
<keyword evidence="2" id="KW-0732">Signal</keyword>
<dbReference type="STRING" id="76193.A0A194QWS6"/>
<evidence type="ECO:0000313" key="5">
    <source>
        <dbReference type="EMBL" id="KPJ09759.1"/>
    </source>
</evidence>
<gene>
    <name evidence="5" type="ORF">RR48_13393</name>
</gene>
<dbReference type="GO" id="GO:0042302">
    <property type="term" value="F:structural constituent of cuticle"/>
    <property type="evidence" value="ECO:0007669"/>
    <property type="project" value="UniProtKB-UniRule"/>
</dbReference>
<accession>A0A194QWS6</accession>
<organism evidence="5 6">
    <name type="scientific">Papilio machaon</name>
    <name type="common">Old World swallowtail butterfly</name>
    <dbReference type="NCBI Taxonomy" id="76193"/>
    <lineage>
        <taxon>Eukaryota</taxon>
        <taxon>Metazoa</taxon>
        <taxon>Ecdysozoa</taxon>
        <taxon>Arthropoda</taxon>
        <taxon>Hexapoda</taxon>
        <taxon>Insecta</taxon>
        <taxon>Pterygota</taxon>
        <taxon>Neoptera</taxon>
        <taxon>Endopterygota</taxon>
        <taxon>Lepidoptera</taxon>
        <taxon>Glossata</taxon>
        <taxon>Ditrysia</taxon>
        <taxon>Papilionoidea</taxon>
        <taxon>Papilionidae</taxon>
        <taxon>Papilioninae</taxon>
        <taxon>Papilio</taxon>
    </lineage>
</organism>
<dbReference type="Pfam" id="PF00379">
    <property type="entry name" value="Chitin_bind_4"/>
    <property type="match status" value="1"/>
</dbReference>
<evidence type="ECO:0000256" key="4">
    <source>
        <dbReference type="SAM" id="Phobius"/>
    </source>
</evidence>
<keyword evidence="1 3" id="KW-0193">Cuticle</keyword>
<dbReference type="InterPro" id="IPR051217">
    <property type="entry name" value="Insect_Cuticle_Struc_Prot"/>
</dbReference>
<dbReference type="PANTHER" id="PTHR12236">
    <property type="entry name" value="STRUCTURAL CONTITUENT OF CUTICLE"/>
    <property type="match status" value="1"/>
</dbReference>
<dbReference type="GO" id="GO:0031012">
    <property type="term" value="C:extracellular matrix"/>
    <property type="evidence" value="ECO:0007669"/>
    <property type="project" value="TreeGrafter"/>
</dbReference>
<feature type="transmembrane region" description="Helical" evidence="4">
    <location>
        <begin position="12"/>
        <end position="32"/>
    </location>
</feature>
<dbReference type="PROSITE" id="PS51155">
    <property type="entry name" value="CHIT_BIND_RR_2"/>
    <property type="match status" value="1"/>
</dbReference>
<reference evidence="5 6" key="1">
    <citation type="journal article" date="2015" name="Nat. Commun.">
        <title>Outbred genome sequencing and CRISPR/Cas9 gene editing in butterflies.</title>
        <authorList>
            <person name="Li X."/>
            <person name="Fan D."/>
            <person name="Zhang W."/>
            <person name="Liu G."/>
            <person name="Zhang L."/>
            <person name="Zhao L."/>
            <person name="Fang X."/>
            <person name="Chen L."/>
            <person name="Dong Y."/>
            <person name="Chen Y."/>
            <person name="Ding Y."/>
            <person name="Zhao R."/>
            <person name="Feng M."/>
            <person name="Zhu Y."/>
            <person name="Feng Y."/>
            <person name="Jiang X."/>
            <person name="Zhu D."/>
            <person name="Xiang H."/>
            <person name="Feng X."/>
            <person name="Li S."/>
            <person name="Wang J."/>
            <person name="Zhang G."/>
            <person name="Kronforst M.R."/>
            <person name="Wang W."/>
        </authorList>
    </citation>
    <scope>NUCLEOTIDE SEQUENCE [LARGE SCALE GENOMIC DNA]</scope>
    <source>
        <strain evidence="5">Ya'a_city_454_Pm</strain>
        <tissue evidence="5">Whole body</tissue>
    </source>
</reference>
<dbReference type="AlphaFoldDB" id="A0A194QWS6"/>
<proteinExistence type="predicted"/>
<name>A0A194QWS6_PAPMA</name>